<evidence type="ECO:0000313" key="2">
    <source>
        <dbReference type="EMBL" id="QHF00526.1"/>
    </source>
</evidence>
<feature type="region of interest" description="Disordered" evidence="1">
    <location>
        <begin position="113"/>
        <end position="154"/>
    </location>
</feature>
<accession>A0A8T8CA75</accession>
<sequence>MAQAVNDQVVDSEGKPFVLTFTKGIPSSASEVFLFLLDDGSIHEGVIDYTSTTFPQGAISTTNPIGGFHEKFEIPLRRVAGYAFAGPQYDTRERSMWLKADYIAKGAEDLGFKLGSQKKSPKRSLPPKYKSPPSGEIAPLLHAGRNTSQQEKDN</sequence>
<name>A0A8T8CA75_PSEYM</name>
<geneLocation type="plasmid" evidence="2 3">
    <name>pPma4326F</name>
</geneLocation>
<dbReference type="Proteomes" id="UP000003811">
    <property type="component" value="Plasmid pPma4326F"/>
</dbReference>
<feature type="compositionally biased region" description="Polar residues" evidence="1">
    <location>
        <begin position="145"/>
        <end position="154"/>
    </location>
</feature>
<keyword evidence="2" id="KW-0614">Plasmid</keyword>
<evidence type="ECO:0000313" key="3">
    <source>
        <dbReference type="Proteomes" id="UP000003811"/>
    </source>
</evidence>
<dbReference type="EMBL" id="CP047261">
    <property type="protein sequence ID" value="QHF00526.1"/>
    <property type="molecule type" value="Genomic_DNA"/>
</dbReference>
<reference evidence="2 3" key="1">
    <citation type="journal article" date="2011" name="PLoS Pathog.">
        <title>Dynamic evolution of pathogenicity revealed by sequencing and comparative genomics of 19 Pseudomonas syringae isolates.</title>
        <authorList>
            <person name="Baltrus D.A."/>
            <person name="Nishimura M.T."/>
            <person name="Romanchuk A."/>
            <person name="Chang J.H."/>
            <person name="Mukhtar M.S."/>
            <person name="Cherkis K."/>
            <person name="Roach J."/>
            <person name="Grant S.R."/>
            <person name="Jones C.D."/>
            <person name="Dangl J.L."/>
        </authorList>
    </citation>
    <scope>NUCLEOTIDE SEQUENCE [LARGE SCALE GENOMIC DNA]</scope>
    <source>
        <strain evidence="2 3">ES4326</strain>
    </source>
</reference>
<protein>
    <submittedName>
        <fullName evidence="2">Uncharacterized protein</fullName>
    </submittedName>
</protein>
<dbReference type="AlphaFoldDB" id="A0A8T8CA75"/>
<dbReference type="RefSeq" id="WP_007250376.1">
    <property type="nucleotide sequence ID" value="NZ_CP047261.1"/>
</dbReference>
<proteinExistence type="predicted"/>
<organism evidence="2 3">
    <name type="scientific">Pseudomonas syringae pv. maculicola str. ES4326</name>
    <dbReference type="NCBI Taxonomy" id="629265"/>
    <lineage>
        <taxon>Bacteria</taxon>
        <taxon>Pseudomonadati</taxon>
        <taxon>Pseudomonadota</taxon>
        <taxon>Gammaproteobacteria</taxon>
        <taxon>Pseudomonadales</taxon>
        <taxon>Pseudomonadaceae</taxon>
        <taxon>Pseudomonas</taxon>
    </lineage>
</organism>
<evidence type="ECO:0000256" key="1">
    <source>
        <dbReference type="SAM" id="MobiDB-lite"/>
    </source>
</evidence>
<gene>
    <name evidence="2" type="ORF">PMA4326_028865</name>
</gene>